<feature type="transmembrane region" description="Helical" evidence="1">
    <location>
        <begin position="64"/>
        <end position="87"/>
    </location>
</feature>
<reference evidence="2 3" key="1">
    <citation type="submission" date="2017-02" db="EMBL/GenBank/DDBJ databases">
        <title>Acinetobacter sp. ANC 4945, whole genome shotgun sequencing project.</title>
        <authorList>
            <person name="Radolfova-Krizova L."/>
            <person name="Al Atrouni A."/>
            <person name="Nemec A."/>
        </authorList>
    </citation>
    <scope>NUCLEOTIDE SEQUENCE [LARGE SCALE GENOMIC DNA]</scope>
    <source>
        <strain evidence="2 3">ANC 4945</strain>
    </source>
</reference>
<accession>A0A1T1GQX7</accession>
<keyword evidence="1" id="KW-1133">Transmembrane helix</keyword>
<feature type="transmembrane region" description="Helical" evidence="1">
    <location>
        <begin position="103"/>
        <end position="129"/>
    </location>
</feature>
<evidence type="ECO:0000313" key="3">
    <source>
        <dbReference type="Proteomes" id="UP000191160"/>
    </source>
</evidence>
<comment type="caution">
    <text evidence="2">The sequence shown here is derived from an EMBL/GenBank/DDBJ whole genome shotgun (WGS) entry which is preliminary data.</text>
</comment>
<protein>
    <submittedName>
        <fullName evidence="2">Uncharacterized protein</fullName>
    </submittedName>
</protein>
<dbReference type="EMBL" id="MVKX01000011">
    <property type="protein sequence ID" value="OOV80009.1"/>
    <property type="molecule type" value="Genomic_DNA"/>
</dbReference>
<sequence length="138" mass="15133">MKKYIITFSIAYALAMVAVAAIESFFDLPGGSSITCLIVGGFAAASSFVKDHQRVPDKAEKKTLIWSCILASVLISVVATVICLLIFPETQAFIQMALTQLPAWIWLLAISFTLLIHYLVLALSFGWMAKSFLKAKRS</sequence>
<proteinExistence type="predicted"/>
<dbReference type="RefSeq" id="WP_078191371.1">
    <property type="nucleotide sequence ID" value="NZ_JAMCOZ010000025.1"/>
</dbReference>
<dbReference type="InterPro" id="IPR047730">
    <property type="entry name" value="ABZJ_00895-like"/>
</dbReference>
<dbReference type="AlphaFoldDB" id="A0A1T1GQX7"/>
<keyword evidence="3" id="KW-1185">Reference proteome</keyword>
<dbReference type="NCBIfam" id="NF038216">
    <property type="entry name" value="ABZJ_00895_fam"/>
    <property type="match status" value="1"/>
</dbReference>
<gene>
    <name evidence="2" type="ORF">B1202_14835</name>
</gene>
<dbReference type="Proteomes" id="UP000191160">
    <property type="component" value="Unassembled WGS sequence"/>
</dbReference>
<organism evidence="2 3">
    <name type="scientific">Acinetobacter amyesii</name>
    <dbReference type="NCBI Taxonomy" id="2942470"/>
    <lineage>
        <taxon>Bacteria</taxon>
        <taxon>Pseudomonadati</taxon>
        <taxon>Pseudomonadota</taxon>
        <taxon>Gammaproteobacteria</taxon>
        <taxon>Moraxellales</taxon>
        <taxon>Moraxellaceae</taxon>
        <taxon>Acinetobacter</taxon>
    </lineage>
</organism>
<evidence type="ECO:0000256" key="1">
    <source>
        <dbReference type="SAM" id="Phobius"/>
    </source>
</evidence>
<feature type="transmembrane region" description="Helical" evidence="1">
    <location>
        <begin position="30"/>
        <end position="49"/>
    </location>
</feature>
<keyword evidence="1" id="KW-0812">Transmembrane</keyword>
<evidence type="ECO:0000313" key="2">
    <source>
        <dbReference type="EMBL" id="OOV80009.1"/>
    </source>
</evidence>
<keyword evidence="1" id="KW-0472">Membrane</keyword>
<name>A0A1T1GQX7_9GAMM</name>